<sequence length="210" mass="22124">MDMSAVADRIMKRVRGKGRGWVFTPKQFVDFGTRGSVDMALSRLAHAGDIRRIGRGLYDYPRRHDKLGALSPDPGQVAQALSAQSGDALAPSGAAAANSLGLSTQVPARASYATSGRTRTTEAGGRSVTLKHSRAPVLDAPESVNAIVQALAHLGKGNIDADAIGHFAARLDDAGTRALVAGRPAMPGWMGDIVLKIQASRRDRSCREKG</sequence>
<dbReference type="Proteomes" id="UP000033874">
    <property type="component" value="Unassembled WGS sequence"/>
</dbReference>
<accession>A0A0M3AIE0</accession>
<dbReference type="InterPro" id="IPR045738">
    <property type="entry name" value="DUF6088"/>
</dbReference>
<evidence type="ECO:0008006" key="3">
    <source>
        <dbReference type="Google" id="ProtNLM"/>
    </source>
</evidence>
<proteinExistence type="predicted"/>
<dbReference type="RefSeq" id="WP_046765837.1">
    <property type="nucleotide sequence ID" value="NZ_LBIC01000013.1"/>
</dbReference>
<evidence type="ECO:0000313" key="1">
    <source>
        <dbReference type="EMBL" id="KKW89847.1"/>
    </source>
</evidence>
<comment type="caution">
    <text evidence="1">The sequence shown here is derived from an EMBL/GenBank/DDBJ whole genome shotgun (WGS) entry which is preliminary data.</text>
</comment>
<dbReference type="PATRIC" id="fig|56193.3.peg.4725"/>
<name>A0A0M3AIE0_9SPHN</name>
<dbReference type="STRING" id="56193.YP76_22470"/>
<evidence type="ECO:0000313" key="2">
    <source>
        <dbReference type="Proteomes" id="UP000033874"/>
    </source>
</evidence>
<organism evidence="1 2">
    <name type="scientific">Sphingobium chungbukense</name>
    <dbReference type="NCBI Taxonomy" id="56193"/>
    <lineage>
        <taxon>Bacteria</taxon>
        <taxon>Pseudomonadati</taxon>
        <taxon>Pseudomonadota</taxon>
        <taxon>Alphaproteobacteria</taxon>
        <taxon>Sphingomonadales</taxon>
        <taxon>Sphingomonadaceae</taxon>
        <taxon>Sphingobium</taxon>
    </lineage>
</organism>
<gene>
    <name evidence="1" type="ORF">YP76_22470</name>
</gene>
<dbReference type="AlphaFoldDB" id="A0A0M3AIE0"/>
<keyword evidence="2" id="KW-1185">Reference proteome</keyword>
<reference evidence="1 2" key="1">
    <citation type="submission" date="2015-04" db="EMBL/GenBank/DDBJ databases">
        <title>Genome sequence of aromatic hydrocarbons-degrading Sphingobium chungbukense DJ77.</title>
        <authorList>
            <person name="Kim Y.-C."/>
            <person name="Chae J.-C."/>
        </authorList>
    </citation>
    <scope>NUCLEOTIDE SEQUENCE [LARGE SCALE GENOMIC DNA]</scope>
    <source>
        <strain evidence="1 2">DJ77</strain>
    </source>
</reference>
<dbReference type="Pfam" id="PF19570">
    <property type="entry name" value="DUF6088"/>
    <property type="match status" value="1"/>
</dbReference>
<dbReference type="EMBL" id="LBIC01000013">
    <property type="protein sequence ID" value="KKW89847.1"/>
    <property type="molecule type" value="Genomic_DNA"/>
</dbReference>
<protein>
    <recommendedName>
        <fullName evidence="3">Transcriptional regulator, AbiEi antitoxin, Type IV TA system</fullName>
    </recommendedName>
</protein>